<name>A0A5N8V7H5_9ACTN</name>
<dbReference type="Proteomes" id="UP000325849">
    <property type="component" value="Unassembled WGS sequence"/>
</dbReference>
<comment type="caution">
    <text evidence="1">The sequence shown here is derived from an EMBL/GenBank/DDBJ whole genome shotgun (WGS) entry which is preliminary data.</text>
</comment>
<evidence type="ECO:0000313" key="1">
    <source>
        <dbReference type="EMBL" id="MPY31153.1"/>
    </source>
</evidence>
<dbReference type="OrthoDB" id="3211639at2"/>
<proteinExistence type="predicted"/>
<dbReference type="RefSeq" id="WP_152885961.1">
    <property type="nucleotide sequence ID" value="NZ_VJZD01000020.1"/>
</dbReference>
<sequence>MSSTGLWVVGVIPDEEARALPDRYIHLIRPGDWERPPGFGETLAWWSNGGDQEPFFELPAGPSEPLAPTPAAQRFAGFVEDANAPTEAAEAMRDASMTLMPKTEGAGLFVATASKANPVAALCYGLGAQRSALLPGWFGDFLLSAEEVRTALPRAEEALLLSSTQRSAALTRITAWMTSMGDAPDFDAVELIEAPLRVIRHATEAGTGAAAFSRWY</sequence>
<organism evidence="1 2">
    <name type="scientific">Streptomyces adustus</name>
    <dbReference type="NCBI Taxonomy" id="1609272"/>
    <lineage>
        <taxon>Bacteria</taxon>
        <taxon>Bacillati</taxon>
        <taxon>Actinomycetota</taxon>
        <taxon>Actinomycetes</taxon>
        <taxon>Kitasatosporales</taxon>
        <taxon>Streptomycetaceae</taxon>
        <taxon>Streptomyces</taxon>
    </lineage>
</organism>
<gene>
    <name evidence="1" type="ORF">FNH09_07440</name>
</gene>
<protein>
    <submittedName>
        <fullName evidence="1">Uncharacterized protein</fullName>
    </submittedName>
</protein>
<keyword evidence="2" id="KW-1185">Reference proteome</keyword>
<accession>A0A5N8V7H5</accession>
<evidence type="ECO:0000313" key="2">
    <source>
        <dbReference type="Proteomes" id="UP000325849"/>
    </source>
</evidence>
<reference evidence="1 2" key="1">
    <citation type="submission" date="2019-07" db="EMBL/GenBank/DDBJ databases">
        <title>New species of Amycolatopsis and Streptomyces.</title>
        <authorList>
            <person name="Duangmal K."/>
            <person name="Teo W.F.A."/>
            <person name="Lipun K."/>
        </authorList>
    </citation>
    <scope>NUCLEOTIDE SEQUENCE [LARGE SCALE GENOMIC DNA]</scope>
    <source>
        <strain evidence="1 2">NBRC 109810</strain>
    </source>
</reference>
<dbReference type="AlphaFoldDB" id="A0A5N8V7H5"/>
<dbReference type="EMBL" id="VJZD01000020">
    <property type="protein sequence ID" value="MPY31153.1"/>
    <property type="molecule type" value="Genomic_DNA"/>
</dbReference>